<dbReference type="EMBL" id="CP002628">
    <property type="protein sequence ID" value="AEB06360.1"/>
    <property type="molecule type" value="Genomic_DNA"/>
</dbReference>
<dbReference type="InterPro" id="IPR029044">
    <property type="entry name" value="Nucleotide-diphossugar_trans"/>
</dbReference>
<feature type="domain" description="Glycosyltransferase 2-like" evidence="2">
    <location>
        <begin position="18"/>
        <end position="144"/>
    </location>
</feature>
<proteinExistence type="inferred from homology"/>
<evidence type="ECO:0000313" key="4">
    <source>
        <dbReference type="Proteomes" id="UP000006851"/>
    </source>
</evidence>
<dbReference type="OrthoDB" id="9810303at2"/>
<keyword evidence="4" id="KW-1185">Reference proteome</keyword>
<name>F2N721_CORGP</name>
<dbReference type="Pfam" id="PF00535">
    <property type="entry name" value="Glycos_transf_2"/>
    <property type="match status" value="1"/>
</dbReference>
<evidence type="ECO:0000313" key="3">
    <source>
        <dbReference type="EMBL" id="AEB06360.1"/>
    </source>
</evidence>
<dbReference type="STRING" id="700015.Corgl_0233"/>
<dbReference type="KEGG" id="cgo:Corgl_0233"/>
<accession>F2N721</accession>
<dbReference type="PANTHER" id="PTHR48090">
    <property type="entry name" value="UNDECAPRENYL-PHOSPHATE 4-DEOXY-4-FORMAMIDO-L-ARABINOSE TRANSFERASE-RELATED"/>
    <property type="match status" value="1"/>
</dbReference>
<dbReference type="CDD" id="cd04179">
    <property type="entry name" value="DPM_DPG-synthase_like"/>
    <property type="match status" value="1"/>
</dbReference>
<dbReference type="AlphaFoldDB" id="F2N721"/>
<keyword evidence="3" id="KW-0808">Transferase</keyword>
<dbReference type="SUPFAM" id="SSF53448">
    <property type="entry name" value="Nucleotide-diphospho-sugar transferases"/>
    <property type="match status" value="1"/>
</dbReference>
<dbReference type="HOGENOM" id="CLU_033536_7_6_11"/>
<comment type="similarity">
    <text evidence="1">Belongs to the glycosyltransferase 2 family.</text>
</comment>
<dbReference type="GO" id="GO:0016740">
    <property type="term" value="F:transferase activity"/>
    <property type="evidence" value="ECO:0007669"/>
    <property type="project" value="UniProtKB-KW"/>
</dbReference>
<dbReference type="eggNOG" id="COG0463">
    <property type="taxonomic scope" value="Bacteria"/>
</dbReference>
<dbReference type="Proteomes" id="UP000006851">
    <property type="component" value="Chromosome"/>
</dbReference>
<evidence type="ECO:0000256" key="1">
    <source>
        <dbReference type="ARBA" id="ARBA00006739"/>
    </source>
</evidence>
<dbReference type="RefSeq" id="WP_013708103.1">
    <property type="nucleotide sequence ID" value="NC_015389.1"/>
</dbReference>
<dbReference type="Gene3D" id="3.90.550.10">
    <property type="entry name" value="Spore Coat Polysaccharide Biosynthesis Protein SpsA, Chain A"/>
    <property type="match status" value="1"/>
</dbReference>
<dbReference type="InterPro" id="IPR050256">
    <property type="entry name" value="Glycosyltransferase_2"/>
</dbReference>
<sequence>MSDERARIGGGDADTLYIVMPAYNEQANIIKVLDQWYPVVERIGGESRLVVIDDGSRDETFRITQRFAETHPRLIAKTKPNSGHGATLVDAYRFALEHKATWVFQTDSDGQTDPAEFWQLWEARQLCDMAIGWRRGREDGLARVIVTKTLRAVVRMRFGVSLQDANTPFRLMSAQTLRENLKLVPAGFNLANVLLAVIYAKRGQRIRYFPITFKPRRGGVNSINMRSIIQIGYRALSDFASLNRELNERIERR</sequence>
<dbReference type="InterPro" id="IPR001173">
    <property type="entry name" value="Glyco_trans_2-like"/>
</dbReference>
<protein>
    <submittedName>
        <fullName evidence="3">Glycosyl transferase family 2</fullName>
    </submittedName>
</protein>
<reference evidence="4" key="1">
    <citation type="journal article" date="2013" name="Stand. Genomic Sci.">
        <title>Complete genome sequence of Coriobacterium glomerans type strain (PW2(T)) from the midgut of Pyrrhocoris apterus L. (red soldier bug).</title>
        <authorList>
            <person name="Stackebrandt E."/>
            <person name="Zeytun A."/>
            <person name="Lapidus A."/>
            <person name="Nolan M."/>
            <person name="Lucas S."/>
            <person name="Hammon N."/>
            <person name="Deshpande S."/>
            <person name="Cheng J.F."/>
            <person name="Tapia R."/>
            <person name="Goodwin L.A."/>
            <person name="Pitluck S."/>
            <person name="Liolios K."/>
            <person name="Pagani I."/>
            <person name="Ivanova N."/>
            <person name="Mavromatis K."/>
            <person name="Mikhailova N."/>
            <person name="Huntemann M."/>
            <person name="Pati A."/>
            <person name="Chen A."/>
            <person name="Palaniappan K."/>
            <person name="Chang Y.J."/>
            <person name="Land M."/>
            <person name="Hauser L."/>
            <person name="Rohde M."/>
            <person name="Pukall R."/>
            <person name="Goker M."/>
            <person name="Detter J.C."/>
            <person name="Woyke T."/>
            <person name="Bristow J."/>
            <person name="Eisen J.A."/>
            <person name="Markowitz V."/>
            <person name="Hugenholtz P."/>
            <person name="Kyrpides N.C."/>
            <person name="Klenk H.P."/>
        </authorList>
    </citation>
    <scope>NUCLEOTIDE SEQUENCE</scope>
    <source>
        <strain evidence="4">ATCC 49209 / DSM 20642 / JCM 10262 / PW2</strain>
    </source>
</reference>
<evidence type="ECO:0000259" key="2">
    <source>
        <dbReference type="Pfam" id="PF00535"/>
    </source>
</evidence>
<organism evidence="3 4">
    <name type="scientific">Coriobacterium glomerans (strain ATCC 49209 / DSM 20642 / JCM 10262 / PW2)</name>
    <dbReference type="NCBI Taxonomy" id="700015"/>
    <lineage>
        <taxon>Bacteria</taxon>
        <taxon>Bacillati</taxon>
        <taxon>Actinomycetota</taxon>
        <taxon>Coriobacteriia</taxon>
        <taxon>Coriobacteriales</taxon>
        <taxon>Coriobacteriaceae</taxon>
        <taxon>Coriobacterium</taxon>
    </lineage>
</organism>
<gene>
    <name evidence="3" type="ordered locus">Corgl_0233</name>
</gene>